<keyword evidence="9" id="KW-0735">Signal-anchor</keyword>
<dbReference type="FunFam" id="3.90.550.10:FF:000088">
    <property type="entry name" value="Polypeptide N-acetylgalactosaminyltransferase"/>
    <property type="match status" value="1"/>
</dbReference>
<dbReference type="InterPro" id="IPR035992">
    <property type="entry name" value="Ricin_B-like_lectins"/>
</dbReference>
<dbReference type="PANTHER" id="PTHR11675:SF130">
    <property type="entry name" value="POLYPEPTIDE N-ACETYLGALACTOSAMINYLTRANSFERASE 5"/>
    <property type="match status" value="1"/>
</dbReference>
<keyword evidence="19" id="KW-1185">Reference proteome</keyword>
<evidence type="ECO:0000256" key="6">
    <source>
        <dbReference type="ARBA" id="ARBA00022676"/>
    </source>
</evidence>
<organism evidence="18 19">
    <name type="scientific">Pleurodeles waltl</name>
    <name type="common">Iberian ribbed newt</name>
    <dbReference type="NCBI Taxonomy" id="8319"/>
    <lineage>
        <taxon>Eukaryota</taxon>
        <taxon>Metazoa</taxon>
        <taxon>Chordata</taxon>
        <taxon>Craniata</taxon>
        <taxon>Vertebrata</taxon>
        <taxon>Euteleostomi</taxon>
        <taxon>Amphibia</taxon>
        <taxon>Batrachia</taxon>
        <taxon>Caudata</taxon>
        <taxon>Salamandroidea</taxon>
        <taxon>Salamandridae</taxon>
        <taxon>Pleurodelinae</taxon>
        <taxon>Pleurodeles</taxon>
    </lineage>
</organism>
<evidence type="ECO:0000256" key="15">
    <source>
        <dbReference type="RuleBase" id="RU361242"/>
    </source>
</evidence>
<evidence type="ECO:0000256" key="2">
    <source>
        <dbReference type="ARBA" id="ARBA00004323"/>
    </source>
</evidence>
<feature type="region of interest" description="Disordered" evidence="16">
    <location>
        <begin position="105"/>
        <end position="142"/>
    </location>
</feature>
<dbReference type="PANTHER" id="PTHR11675">
    <property type="entry name" value="N-ACETYLGALACTOSAMINYLTRANSFERASE"/>
    <property type="match status" value="1"/>
</dbReference>
<proteinExistence type="inferred from homology"/>
<evidence type="ECO:0000256" key="1">
    <source>
        <dbReference type="ARBA" id="ARBA00001936"/>
    </source>
</evidence>
<dbReference type="GO" id="GO:0006493">
    <property type="term" value="P:protein O-linked glycosylation"/>
    <property type="evidence" value="ECO:0007669"/>
    <property type="project" value="TreeGrafter"/>
</dbReference>
<sequence>MNKVRKYFRGSGRALGFIFAASVIWLIFDMAALKLSFSEINSKVLKDELIRSERGRFKGWQKKAWQEKDFTDSVYRAQDVPTSLVESNPDRFKERIMNRIHKKKELTAKKSNDTPKHAFSKTILVSGRLSGTPLEPNAPPHLDKHIKEKKIPASSLNSTDLLRTKQTAAAGLHQTPPPTESRSAVKPAAATSAAHGKPAPQNVAGPVSPEPQNEARNFNAVGLSPSPPLSDVKREQHAPPKLNELQTKTLAKQSALPAAPIIAHVMLVDKEQLGEEKGGGEEALDIVGQAAIIPEKHNVNTTATRQNVEGIKIASNMSRSIAANNRIQNSTVQLKGHFLNKVTSKQDPLPFNKPVDTQNANITHKVNSSNLNLKEHHARQGNDSMQPNTINQPGVGNALPLVKRDPGMHKVLTIDVTVLPRDPKAIGQYGRPAVVPKGKEEEADKRWSEGHFNVYLSDLIPIDRAIDDTRPPGCSDQHVHNDLPTTSIIMCFVDEVWSTLLRSVMSVLNRSPPHLIKEVILVDDFSTKEYLKDNLDKYMSKFPKVRILHLKERYGLIRARLAGADIAKGDVLTFLDSHVECNVGWLEPLLESVYLNRKKVACPVIEVVSDKDMSYMTVDNYQRGIFIWPLNFGWKPIPPEEIKKHNIKEADPIRCPVMAGGLFSIDKKYFFELGTYDPGLDVWGGENMELSFKVWMCGGEIEINPCSRVGHIFRNDNPYSFPKDRIKTVERNLARVAEVWMDEYKELFYGHGNHMNLKNLEVGDLTEQKALRKRLQCKSFKWYLDNVYPDLDAPVVRASGTFENVGLGKCLSIKNSSLFFDTCSPTNENQQFNYTWLRLIKQGEICLASRHGADRLGLFQCDNTSNIIKWLHKSLITSQPLLKDHIVLEYTSLCLEVDHLHKALRISKCDSLNYYQKWKFGKYLVH</sequence>
<dbReference type="PROSITE" id="PS50231">
    <property type="entry name" value="RICIN_B_LECTIN"/>
    <property type="match status" value="1"/>
</dbReference>
<comment type="cofactor">
    <cofactor evidence="1 15">
        <name>Mn(2+)</name>
        <dbReference type="ChEBI" id="CHEBI:29035"/>
    </cofactor>
</comment>
<keyword evidence="8 15" id="KW-0430">Lectin</keyword>
<evidence type="ECO:0000256" key="14">
    <source>
        <dbReference type="ARBA" id="ARBA00023211"/>
    </source>
</evidence>
<comment type="caution">
    <text evidence="18">The sequence shown here is derived from an EMBL/GenBank/DDBJ whole genome shotgun (WGS) entry which is preliminary data.</text>
</comment>
<dbReference type="InterPro" id="IPR000772">
    <property type="entry name" value="Ricin_B_lectin"/>
</dbReference>
<dbReference type="Proteomes" id="UP001066276">
    <property type="component" value="Chromosome 3_1"/>
</dbReference>
<keyword evidence="6 15" id="KW-0328">Glycosyltransferase</keyword>
<dbReference type="InterPro" id="IPR029044">
    <property type="entry name" value="Nucleotide-diphossugar_trans"/>
</dbReference>
<gene>
    <name evidence="18" type="ORF">NDU88_005447</name>
</gene>
<evidence type="ECO:0000256" key="12">
    <source>
        <dbReference type="ARBA" id="ARBA00023136"/>
    </source>
</evidence>
<evidence type="ECO:0000256" key="16">
    <source>
        <dbReference type="SAM" id="MobiDB-lite"/>
    </source>
</evidence>
<protein>
    <recommendedName>
        <fullName evidence="5 15">Polypeptide N-acetylgalactosaminyltransferase</fullName>
        <ecNumber evidence="15">2.4.1.-</ecNumber>
    </recommendedName>
    <alternativeName>
        <fullName evidence="15">Protein-UDP acetylgalactosaminyltransferase</fullName>
    </alternativeName>
</protein>
<evidence type="ECO:0000313" key="19">
    <source>
        <dbReference type="Proteomes" id="UP001066276"/>
    </source>
</evidence>
<comment type="pathway">
    <text evidence="3 15">Protein modification; protein glycosylation.</text>
</comment>
<dbReference type="CDD" id="cd02510">
    <property type="entry name" value="pp-GalNAc-T"/>
    <property type="match status" value="1"/>
</dbReference>
<keyword evidence="15" id="KW-0808">Transferase</keyword>
<dbReference type="Gene3D" id="3.90.550.10">
    <property type="entry name" value="Spore Coat Polysaccharide Biosynthesis Protein SpsA, Chain A"/>
    <property type="match status" value="1"/>
</dbReference>
<evidence type="ECO:0000256" key="11">
    <source>
        <dbReference type="ARBA" id="ARBA00023034"/>
    </source>
</evidence>
<feature type="transmembrane region" description="Helical" evidence="15">
    <location>
        <begin position="12"/>
        <end position="33"/>
    </location>
</feature>
<dbReference type="AlphaFoldDB" id="A0AAV7UI71"/>
<dbReference type="EMBL" id="JANPWB010000005">
    <property type="protein sequence ID" value="KAJ1188688.1"/>
    <property type="molecule type" value="Genomic_DNA"/>
</dbReference>
<keyword evidence="11 15" id="KW-0333">Golgi apparatus</keyword>
<evidence type="ECO:0000256" key="4">
    <source>
        <dbReference type="ARBA" id="ARBA00005680"/>
    </source>
</evidence>
<dbReference type="InterPro" id="IPR045885">
    <property type="entry name" value="GalNAc-T"/>
</dbReference>
<dbReference type="InterPro" id="IPR001173">
    <property type="entry name" value="Glyco_trans_2-like"/>
</dbReference>
<comment type="subcellular location">
    <subcellularLocation>
        <location evidence="2 15">Golgi apparatus membrane</location>
        <topology evidence="2 15">Single-pass type II membrane protein</topology>
    </subcellularLocation>
</comment>
<dbReference type="GO" id="GO:0030246">
    <property type="term" value="F:carbohydrate binding"/>
    <property type="evidence" value="ECO:0007669"/>
    <property type="project" value="UniProtKB-KW"/>
</dbReference>
<evidence type="ECO:0000256" key="7">
    <source>
        <dbReference type="ARBA" id="ARBA00022692"/>
    </source>
</evidence>
<dbReference type="GO" id="GO:0004653">
    <property type="term" value="F:polypeptide N-acetylgalactosaminyltransferase activity"/>
    <property type="evidence" value="ECO:0007669"/>
    <property type="project" value="TreeGrafter"/>
</dbReference>
<reference evidence="18" key="1">
    <citation type="journal article" date="2022" name="bioRxiv">
        <title>Sequencing and chromosome-scale assembly of the giantPleurodeles waltlgenome.</title>
        <authorList>
            <person name="Brown T."/>
            <person name="Elewa A."/>
            <person name="Iarovenko S."/>
            <person name="Subramanian E."/>
            <person name="Araus A.J."/>
            <person name="Petzold A."/>
            <person name="Susuki M."/>
            <person name="Suzuki K.-i.T."/>
            <person name="Hayashi T."/>
            <person name="Toyoda A."/>
            <person name="Oliveira C."/>
            <person name="Osipova E."/>
            <person name="Leigh N.D."/>
            <person name="Simon A."/>
            <person name="Yun M.H."/>
        </authorList>
    </citation>
    <scope>NUCLEOTIDE SEQUENCE</scope>
    <source>
        <strain evidence="18">20211129_DDA</strain>
        <tissue evidence="18">Liver</tissue>
    </source>
</reference>
<dbReference type="Gene3D" id="2.80.10.50">
    <property type="match status" value="1"/>
</dbReference>
<keyword evidence="10 15" id="KW-1133">Transmembrane helix</keyword>
<comment type="similarity">
    <text evidence="4 15">Belongs to the glycosyltransferase 2 family. GalNAc-T subfamily.</text>
</comment>
<dbReference type="Pfam" id="PF00535">
    <property type="entry name" value="Glycos_transf_2"/>
    <property type="match status" value="1"/>
</dbReference>
<feature type="region of interest" description="Disordered" evidence="16">
    <location>
        <begin position="169"/>
        <end position="238"/>
    </location>
</feature>
<feature type="compositionally biased region" description="Low complexity" evidence="16">
    <location>
        <begin position="184"/>
        <end position="194"/>
    </location>
</feature>
<dbReference type="EC" id="2.4.1.-" evidence="15"/>
<evidence type="ECO:0000313" key="18">
    <source>
        <dbReference type="EMBL" id="KAJ1188688.1"/>
    </source>
</evidence>
<evidence type="ECO:0000256" key="13">
    <source>
        <dbReference type="ARBA" id="ARBA00023157"/>
    </source>
</evidence>
<evidence type="ECO:0000256" key="3">
    <source>
        <dbReference type="ARBA" id="ARBA00004922"/>
    </source>
</evidence>
<accession>A0AAV7UI71</accession>
<dbReference type="SUPFAM" id="SSF50370">
    <property type="entry name" value="Ricin B-like lectins"/>
    <property type="match status" value="1"/>
</dbReference>
<evidence type="ECO:0000259" key="17">
    <source>
        <dbReference type="SMART" id="SM00458"/>
    </source>
</evidence>
<evidence type="ECO:0000256" key="9">
    <source>
        <dbReference type="ARBA" id="ARBA00022968"/>
    </source>
</evidence>
<keyword evidence="7 15" id="KW-0812">Transmembrane</keyword>
<keyword evidence="13 15" id="KW-1015">Disulfide bond</keyword>
<name>A0AAV7UI71_PLEWA</name>
<keyword evidence="12 15" id="KW-0472">Membrane</keyword>
<evidence type="ECO:0000256" key="5">
    <source>
        <dbReference type="ARBA" id="ARBA00012644"/>
    </source>
</evidence>
<evidence type="ECO:0000256" key="8">
    <source>
        <dbReference type="ARBA" id="ARBA00022734"/>
    </source>
</evidence>
<dbReference type="SMART" id="SM00458">
    <property type="entry name" value="RICIN"/>
    <property type="match status" value="1"/>
</dbReference>
<dbReference type="GO" id="GO:0000139">
    <property type="term" value="C:Golgi membrane"/>
    <property type="evidence" value="ECO:0007669"/>
    <property type="project" value="UniProtKB-SubCell"/>
</dbReference>
<dbReference type="Pfam" id="PF00652">
    <property type="entry name" value="Ricin_B_lectin"/>
    <property type="match status" value="1"/>
</dbReference>
<keyword evidence="14 15" id="KW-0464">Manganese</keyword>
<evidence type="ECO:0000256" key="10">
    <source>
        <dbReference type="ARBA" id="ARBA00022989"/>
    </source>
</evidence>
<dbReference type="SUPFAM" id="SSF53448">
    <property type="entry name" value="Nucleotide-diphospho-sugar transferases"/>
    <property type="match status" value="1"/>
</dbReference>
<feature type="compositionally biased region" description="Basic and acidic residues" evidence="16">
    <location>
        <begin position="105"/>
        <end position="116"/>
    </location>
</feature>
<feature type="domain" description="Ricin B lectin" evidence="17">
    <location>
        <begin position="799"/>
        <end position="921"/>
    </location>
</feature>